<dbReference type="AlphaFoldDB" id="A0AAN7WJZ2"/>
<accession>A0AAN7WJZ2</accession>
<dbReference type="Proteomes" id="UP001310594">
    <property type="component" value="Unassembled WGS sequence"/>
</dbReference>
<proteinExistence type="predicted"/>
<dbReference type="SUPFAM" id="SSF54695">
    <property type="entry name" value="POZ domain"/>
    <property type="match status" value="1"/>
</dbReference>
<dbReference type="PANTHER" id="PTHR47843:SF5">
    <property type="entry name" value="BTB_POZ DOMAIN PROTEIN"/>
    <property type="match status" value="1"/>
</dbReference>
<gene>
    <name evidence="2" type="ORF">LTR97_000208</name>
</gene>
<name>A0AAN7WJZ2_9PEZI</name>
<dbReference type="PROSITE" id="PS50097">
    <property type="entry name" value="BTB"/>
    <property type="match status" value="1"/>
</dbReference>
<dbReference type="Pfam" id="PF00651">
    <property type="entry name" value="BTB"/>
    <property type="match status" value="1"/>
</dbReference>
<sequence length="303" mass="33982">MAYSLEKKAELHSALARNMERMFFSGRYSDLVVRCGAMQWRVHKAVLCPQCPFFERACDGTFKEAEEGVITLQDDEPFAVQCMLHFLYFATYSDDYHWIDAGPDYDDENVSEDVAELSEGEGVIEQLPPMLINVHVYVLADKYDIPHLGKIAARKFEERASNNPFSEDFAKAAVMVYTAAVDRDRELRTIVVSVANDIAHNFGKTTIGEVFRKVASTIPALGSDLWQNLAEFNEMGAAEYNHSRCPKGCGWFLPLTSIAEGSEGKLVCMKCSTASEKGEWIATEVDAEGLTREEAWLEIVKFA</sequence>
<dbReference type="EMBL" id="JAVRQU010000001">
    <property type="protein sequence ID" value="KAK5707670.1"/>
    <property type="molecule type" value="Genomic_DNA"/>
</dbReference>
<evidence type="ECO:0000313" key="3">
    <source>
        <dbReference type="Proteomes" id="UP001310594"/>
    </source>
</evidence>
<dbReference type="InterPro" id="IPR011333">
    <property type="entry name" value="SKP1/BTB/POZ_sf"/>
</dbReference>
<comment type="caution">
    <text evidence="2">The sequence shown here is derived from an EMBL/GenBank/DDBJ whole genome shotgun (WGS) entry which is preliminary data.</text>
</comment>
<organism evidence="2 3">
    <name type="scientific">Elasticomyces elasticus</name>
    <dbReference type="NCBI Taxonomy" id="574655"/>
    <lineage>
        <taxon>Eukaryota</taxon>
        <taxon>Fungi</taxon>
        <taxon>Dikarya</taxon>
        <taxon>Ascomycota</taxon>
        <taxon>Pezizomycotina</taxon>
        <taxon>Dothideomycetes</taxon>
        <taxon>Dothideomycetidae</taxon>
        <taxon>Mycosphaerellales</taxon>
        <taxon>Teratosphaeriaceae</taxon>
        <taxon>Elasticomyces</taxon>
    </lineage>
</organism>
<dbReference type="Gene3D" id="3.30.710.10">
    <property type="entry name" value="Potassium Channel Kv1.1, Chain A"/>
    <property type="match status" value="1"/>
</dbReference>
<reference evidence="2" key="1">
    <citation type="submission" date="2023-08" db="EMBL/GenBank/DDBJ databases">
        <title>Black Yeasts Isolated from many extreme environments.</title>
        <authorList>
            <person name="Coleine C."/>
            <person name="Stajich J.E."/>
            <person name="Selbmann L."/>
        </authorList>
    </citation>
    <scope>NUCLEOTIDE SEQUENCE</scope>
    <source>
        <strain evidence="2">CCFEE 5810</strain>
    </source>
</reference>
<dbReference type="PANTHER" id="PTHR47843">
    <property type="entry name" value="BTB DOMAIN-CONTAINING PROTEIN-RELATED"/>
    <property type="match status" value="1"/>
</dbReference>
<dbReference type="CDD" id="cd18186">
    <property type="entry name" value="BTB_POZ_ZBTB_KLHL-like"/>
    <property type="match status" value="1"/>
</dbReference>
<evidence type="ECO:0000259" key="1">
    <source>
        <dbReference type="PROSITE" id="PS50097"/>
    </source>
</evidence>
<dbReference type="InterPro" id="IPR000210">
    <property type="entry name" value="BTB/POZ_dom"/>
</dbReference>
<feature type="domain" description="BTB" evidence="1">
    <location>
        <begin position="29"/>
        <end position="88"/>
    </location>
</feature>
<evidence type="ECO:0000313" key="2">
    <source>
        <dbReference type="EMBL" id="KAK5707670.1"/>
    </source>
</evidence>
<protein>
    <recommendedName>
        <fullName evidence="1">BTB domain-containing protein</fullName>
    </recommendedName>
</protein>